<protein>
    <submittedName>
        <fullName evidence="2">Uncharacterized protein</fullName>
    </submittedName>
</protein>
<proteinExistence type="predicted"/>
<evidence type="ECO:0000313" key="2">
    <source>
        <dbReference type="EMBL" id="OGI77618.1"/>
    </source>
</evidence>
<gene>
    <name evidence="2" type="ORF">A3B85_02575</name>
</gene>
<organism evidence="2 3">
    <name type="scientific">Candidatus Nomurabacteria bacterium RIFCSPHIGHO2_02_FULL_37_13</name>
    <dbReference type="NCBI Taxonomy" id="1801750"/>
    <lineage>
        <taxon>Bacteria</taxon>
        <taxon>Candidatus Nomuraibacteriota</taxon>
    </lineage>
</organism>
<dbReference type="AlphaFoldDB" id="A0A1F6W6R4"/>
<sequence length="65" mass="7607">MRYVYRFLDPRVQHGVEREIEFYGPNDEILALRKAEERFGKGGKIEKISHGGPIVARHPDERVDK</sequence>
<evidence type="ECO:0000256" key="1">
    <source>
        <dbReference type="SAM" id="MobiDB-lite"/>
    </source>
</evidence>
<comment type="caution">
    <text evidence="2">The sequence shown here is derived from an EMBL/GenBank/DDBJ whole genome shotgun (WGS) entry which is preliminary data.</text>
</comment>
<accession>A0A1F6W6R4</accession>
<dbReference type="STRING" id="1801750.A3B85_02575"/>
<reference evidence="2 3" key="1">
    <citation type="journal article" date="2016" name="Nat. Commun.">
        <title>Thousands of microbial genomes shed light on interconnected biogeochemical processes in an aquifer system.</title>
        <authorList>
            <person name="Anantharaman K."/>
            <person name="Brown C.T."/>
            <person name="Hug L.A."/>
            <person name="Sharon I."/>
            <person name="Castelle C.J."/>
            <person name="Probst A.J."/>
            <person name="Thomas B.C."/>
            <person name="Singh A."/>
            <person name="Wilkins M.J."/>
            <person name="Karaoz U."/>
            <person name="Brodie E.L."/>
            <person name="Williams K.H."/>
            <person name="Hubbard S.S."/>
            <person name="Banfield J.F."/>
        </authorList>
    </citation>
    <scope>NUCLEOTIDE SEQUENCE [LARGE SCALE GENOMIC DNA]</scope>
</reference>
<feature type="region of interest" description="Disordered" evidence="1">
    <location>
        <begin position="43"/>
        <end position="65"/>
    </location>
</feature>
<dbReference type="Proteomes" id="UP000178374">
    <property type="component" value="Unassembled WGS sequence"/>
</dbReference>
<dbReference type="EMBL" id="MFUA01000004">
    <property type="protein sequence ID" value="OGI77618.1"/>
    <property type="molecule type" value="Genomic_DNA"/>
</dbReference>
<evidence type="ECO:0000313" key="3">
    <source>
        <dbReference type="Proteomes" id="UP000178374"/>
    </source>
</evidence>
<name>A0A1F6W6R4_9BACT</name>